<dbReference type="AlphaFoldDB" id="A0A1I2RVR7"/>
<accession>A0A1I2RVR7</accession>
<feature type="domain" description="GerMN" evidence="2">
    <location>
        <begin position="81"/>
        <end position="172"/>
    </location>
</feature>
<gene>
    <name evidence="3" type="ORF">SAMN02982927_01767</name>
</gene>
<dbReference type="PROSITE" id="PS51257">
    <property type="entry name" value="PROKAR_LIPOPROTEIN"/>
    <property type="match status" value="1"/>
</dbReference>
<dbReference type="OrthoDB" id="1715058at2"/>
<dbReference type="InterPro" id="IPR019606">
    <property type="entry name" value="GerMN"/>
</dbReference>
<evidence type="ECO:0000259" key="2">
    <source>
        <dbReference type="SMART" id="SM00909"/>
    </source>
</evidence>
<feature type="chain" id="PRO_5039214170" evidence="1">
    <location>
        <begin position="23"/>
        <end position="339"/>
    </location>
</feature>
<dbReference type="Pfam" id="PF10646">
    <property type="entry name" value="Germane"/>
    <property type="match status" value="2"/>
</dbReference>
<protein>
    <submittedName>
        <fullName evidence="3">Germination protein M</fullName>
    </submittedName>
</protein>
<organism evidence="3 4">
    <name type="scientific">Sporolactobacillus nakayamae</name>
    <dbReference type="NCBI Taxonomy" id="269670"/>
    <lineage>
        <taxon>Bacteria</taxon>
        <taxon>Bacillati</taxon>
        <taxon>Bacillota</taxon>
        <taxon>Bacilli</taxon>
        <taxon>Bacillales</taxon>
        <taxon>Sporolactobacillaceae</taxon>
        <taxon>Sporolactobacillus</taxon>
    </lineage>
</organism>
<keyword evidence="1" id="KW-0732">Signal</keyword>
<evidence type="ECO:0000313" key="3">
    <source>
        <dbReference type="EMBL" id="SFG44785.1"/>
    </source>
</evidence>
<evidence type="ECO:0000256" key="1">
    <source>
        <dbReference type="SAM" id="SignalP"/>
    </source>
</evidence>
<evidence type="ECO:0000313" key="4">
    <source>
        <dbReference type="Proteomes" id="UP000198752"/>
    </source>
</evidence>
<dbReference type="SMART" id="SM00909">
    <property type="entry name" value="Germane"/>
    <property type="match status" value="2"/>
</dbReference>
<sequence length="339" mass="36266">MYRRASILITTTLLIVSMTLLAGCGSMADQEPSSVKYVDSKADLTKTATHQQFTERVLYLTDANGFVAPQMVGLPKSSAAMKQVLSYLVNDGPVSNLLPNGFQAVLPSGTEVKNVTTDQRGNVIADFSKELLDTPAASQKQAVQSIVWTLTQFQAVKSVTITVDGKALDVWPSSKMDVGRGLTRADGINQGVSDVADVTGSEPLTVYYMAANKGKTYDVPVTVRGVVDSDRVTSLINALINEPATGVLISPMNPDVQLTRKPQIKNGTVSLHFNNAIYDNKKAKTINDQVLRSLVLTLTGEANIQKVSIQVGNATKMTLESGKTLSGPVSRDFVDATGL</sequence>
<keyword evidence="4" id="KW-1185">Reference proteome</keyword>
<name>A0A1I2RVR7_9BACL</name>
<dbReference type="Proteomes" id="UP000198752">
    <property type="component" value="Unassembled WGS sequence"/>
</dbReference>
<dbReference type="EMBL" id="FOOY01000010">
    <property type="protein sequence ID" value="SFG44785.1"/>
    <property type="molecule type" value="Genomic_DNA"/>
</dbReference>
<reference evidence="4" key="1">
    <citation type="submission" date="2016-10" db="EMBL/GenBank/DDBJ databases">
        <authorList>
            <person name="Varghese N."/>
            <person name="Submissions S."/>
        </authorList>
    </citation>
    <scope>NUCLEOTIDE SEQUENCE [LARGE SCALE GENOMIC DNA]</scope>
    <source>
        <strain evidence="4">ATCC 700379</strain>
    </source>
</reference>
<proteinExistence type="predicted"/>
<feature type="domain" description="GerMN" evidence="2">
    <location>
        <begin position="232"/>
        <end position="320"/>
    </location>
</feature>
<feature type="signal peptide" evidence="1">
    <location>
        <begin position="1"/>
        <end position="22"/>
    </location>
</feature>
<dbReference type="RefSeq" id="WP_093672082.1">
    <property type="nucleotide sequence ID" value="NZ_FOOY01000010.1"/>
</dbReference>
<dbReference type="STRING" id="269670.SAMN02982927_01767"/>